<accession>A0ABT7PDC5</accession>
<proteinExistence type="inferred from homology"/>
<evidence type="ECO:0000256" key="3">
    <source>
        <dbReference type="SAM" id="MobiDB-lite"/>
    </source>
</evidence>
<sequence length="827" mass="92318">MFAFSSPNDSPIDRKFLAANRWRRLLVMLAFFIGASKARAETPPNVLLILADDLGYSDLGCYGGEIQTPNLDSIADGGLRFTQFYNTGRCWPTRGALLSGYYAQQIRRDFLPGVTSGGQGTRPEWAKLLPEMLASAGYRSYHTGKWHIDGKPTESGFDVSSLNQVGRYFRPLPGKDGRRGRPLEFEDDFYLTSAMADDAIANLKQHQQRHSNKPFFQYLAFTAPHFPLHALPEDIAIYDQTYQVGWDVIRRRRFEKMRSIGVIDSKAASHLSAVEPQLGPPYHFPDAFEILGEDEVNRPMPWAKLTKTQQLFQAKKMAIHAAMIHRMDIEIGRVFDQIRSMDAWENTLVMFLSDNGASAEIMVRGDGHDPQANPGSGQTYLCLGPGWSTTCNTPFRRHKTWTHEGGIATPFLVSWPQGVGSPGSIRRSVQHVIDVVPTVVELAGASRSNQSPQPPGVSFAKQLPEPVDTEPRTLWWYHDAHRAIRQGDWKAVSPKDEPWELYHLASDRIENVDLAIPEGQKLRELTSQWEKMKQAMTELASKDLTPEQLKRSAGAQHTSEKMLQAQRAAQPKRSQQLLGGLAFRVADRHAFLIAPDGTDAGQVDKPWIFYAPALSRYPDQNESWMFKRFLEAGVAIAGIDVGEGYGSPHSQSKFDALYDEMVRRGYSSKPALLGRSRGGLWVSRFAIERPERVAAIGGIYPVFDYTTYPGIERAASVYGVSASQLEQNQESLNPIKRAAEIAESMIPVYLVHGTEDQVVPIEENSNALETAYQKARQGELITVKRIPDQGHNLYQGFFRDEGLTNFLINAAKGQANAAAGQSSIPVR</sequence>
<dbReference type="Pfam" id="PF00884">
    <property type="entry name" value="Sulfatase"/>
    <property type="match status" value="1"/>
</dbReference>
<evidence type="ECO:0000256" key="2">
    <source>
        <dbReference type="ARBA" id="ARBA00022801"/>
    </source>
</evidence>
<dbReference type="InterPro" id="IPR050738">
    <property type="entry name" value="Sulfatase"/>
</dbReference>
<protein>
    <submittedName>
        <fullName evidence="6">Sulfatase-like hydrolase/transferase</fullName>
    </submittedName>
</protein>
<dbReference type="SUPFAM" id="SSF53474">
    <property type="entry name" value="alpha/beta-Hydrolases"/>
    <property type="match status" value="1"/>
</dbReference>
<gene>
    <name evidence="6" type="ORF">QTN89_03490</name>
</gene>
<keyword evidence="7" id="KW-1185">Reference proteome</keyword>
<feature type="region of interest" description="Disordered" evidence="3">
    <location>
        <begin position="543"/>
        <end position="570"/>
    </location>
</feature>
<dbReference type="PANTHER" id="PTHR42693:SF53">
    <property type="entry name" value="ENDO-4-O-SULFATASE"/>
    <property type="match status" value="1"/>
</dbReference>
<keyword evidence="2" id="KW-0378">Hydrolase</keyword>
<dbReference type="InterPro" id="IPR029058">
    <property type="entry name" value="AB_hydrolase_fold"/>
</dbReference>
<evidence type="ECO:0000256" key="1">
    <source>
        <dbReference type="ARBA" id="ARBA00008779"/>
    </source>
</evidence>
<dbReference type="Gene3D" id="3.40.720.10">
    <property type="entry name" value="Alkaline Phosphatase, subunit A"/>
    <property type="match status" value="1"/>
</dbReference>
<dbReference type="CDD" id="cd16025">
    <property type="entry name" value="PAS_like"/>
    <property type="match status" value="1"/>
</dbReference>
<dbReference type="Gene3D" id="3.30.1120.10">
    <property type="match status" value="1"/>
</dbReference>
<reference evidence="6 7" key="1">
    <citation type="submission" date="2023-06" db="EMBL/GenBank/DDBJ databases">
        <title>Roseiconus lacunae JC819 isolated from Gulf of Mannar region, Tamil Nadu.</title>
        <authorList>
            <person name="Pk S."/>
            <person name="Ch S."/>
            <person name="Ch V.R."/>
        </authorList>
    </citation>
    <scope>NUCLEOTIDE SEQUENCE [LARGE SCALE GENOMIC DNA]</scope>
    <source>
        <strain evidence="6 7">JC819</strain>
    </source>
</reference>
<comment type="caution">
    <text evidence="6">The sequence shown here is derived from an EMBL/GenBank/DDBJ whole genome shotgun (WGS) entry which is preliminary data.</text>
</comment>
<dbReference type="Pfam" id="PF00326">
    <property type="entry name" value="Peptidase_S9"/>
    <property type="match status" value="1"/>
</dbReference>
<dbReference type="EMBL" id="JASZZN010000002">
    <property type="protein sequence ID" value="MDM4014482.1"/>
    <property type="molecule type" value="Genomic_DNA"/>
</dbReference>
<name>A0ABT7PDC5_9BACT</name>
<dbReference type="Proteomes" id="UP001239462">
    <property type="component" value="Unassembled WGS sequence"/>
</dbReference>
<evidence type="ECO:0000259" key="4">
    <source>
        <dbReference type="Pfam" id="PF00326"/>
    </source>
</evidence>
<comment type="similarity">
    <text evidence="1">Belongs to the sulfatase family.</text>
</comment>
<feature type="domain" description="Sulfatase N-terminal" evidence="5">
    <location>
        <begin position="44"/>
        <end position="445"/>
    </location>
</feature>
<dbReference type="InterPro" id="IPR001375">
    <property type="entry name" value="Peptidase_S9_cat"/>
</dbReference>
<feature type="domain" description="Peptidase S9 prolyl oligopeptidase catalytic" evidence="4">
    <location>
        <begin position="667"/>
        <end position="796"/>
    </location>
</feature>
<organism evidence="6 7">
    <name type="scientific">Roseiconus lacunae</name>
    <dbReference type="NCBI Taxonomy" id="2605694"/>
    <lineage>
        <taxon>Bacteria</taxon>
        <taxon>Pseudomonadati</taxon>
        <taxon>Planctomycetota</taxon>
        <taxon>Planctomycetia</taxon>
        <taxon>Pirellulales</taxon>
        <taxon>Pirellulaceae</taxon>
        <taxon>Roseiconus</taxon>
    </lineage>
</organism>
<dbReference type="PANTHER" id="PTHR42693">
    <property type="entry name" value="ARYLSULFATASE FAMILY MEMBER"/>
    <property type="match status" value="1"/>
</dbReference>
<dbReference type="InterPro" id="IPR000917">
    <property type="entry name" value="Sulfatase_N"/>
</dbReference>
<evidence type="ECO:0000313" key="7">
    <source>
        <dbReference type="Proteomes" id="UP001239462"/>
    </source>
</evidence>
<dbReference type="Gene3D" id="3.40.50.1820">
    <property type="entry name" value="alpha/beta hydrolase"/>
    <property type="match status" value="1"/>
</dbReference>
<evidence type="ECO:0000259" key="5">
    <source>
        <dbReference type="Pfam" id="PF00884"/>
    </source>
</evidence>
<evidence type="ECO:0000313" key="6">
    <source>
        <dbReference type="EMBL" id="MDM4014482.1"/>
    </source>
</evidence>
<dbReference type="InterPro" id="IPR017850">
    <property type="entry name" value="Alkaline_phosphatase_core_sf"/>
</dbReference>
<dbReference type="RefSeq" id="WP_289162222.1">
    <property type="nucleotide sequence ID" value="NZ_JASZZN010000002.1"/>
</dbReference>
<dbReference type="SUPFAM" id="SSF53649">
    <property type="entry name" value="Alkaline phosphatase-like"/>
    <property type="match status" value="1"/>
</dbReference>